<dbReference type="EMBL" id="CP031517">
    <property type="protein sequence ID" value="QOS38924.1"/>
    <property type="molecule type" value="Genomic_DNA"/>
</dbReference>
<sequence length="480" mass="55874">MKKLQVIIQDKTTLMLNEDGHKGDIISLADLEELDTTAIIKAIEENTDKVYQKKLAEYKEKLNLEFASEKTKWEADKTISLKEMEEKHFSTIKALESELSNLKATLNSQIKEKEVSFQLEKEKLTTQKDKEYQALKMELETLKANMDEKLRSKELEVANAYKDKLNQANNEKTILEKTALQNLESQKAKLELEKQQALAKLENQYRETLEEKNQEINNRQSEIDALKRQRSFASVKVIGEELETWCDREVTSYMQNGFENCTWQKDNKVIKEEDENKGSKADYIFKVYADETKTYELASVCMDMKSEDPASVNKKTNSSYYNQLDKNRNKKECKYALLVSELEMDKVNDIPIFKVKEYPNMYVVRPQYLMTFLNMITSLTTRFKDIVLAKQKEDLAFQEKEVLLEEFERIKNTYLDKPLETLSKQLEAISKANAGILSAHDKIQEAVSSIITSYVDSIKGKIEKFELSLNKQYKKIDKLN</sequence>
<reference evidence="2 3" key="1">
    <citation type="submission" date="2018-08" db="EMBL/GenBank/DDBJ databases">
        <title>The first complete genome of Treponema rectale (CHPAT), a commensal spirochete of the bovine rectum.</title>
        <authorList>
            <person name="Staton G.J."/>
            <person name="Clegg S.R."/>
            <person name="Carter S.D."/>
            <person name="Radford A.D."/>
            <person name="Darby A."/>
            <person name="Hall N."/>
            <person name="Birtles R.J."/>
            <person name="Evans N.J."/>
        </authorList>
    </citation>
    <scope>NUCLEOTIDE SEQUENCE [LARGE SCALE GENOMIC DNA]</scope>
    <source>
        <strain evidence="2 3">CHPA</strain>
    </source>
</reference>
<proteinExistence type="predicted"/>
<dbReference type="InterPro" id="IPR019219">
    <property type="entry name" value="DUF2130"/>
</dbReference>
<feature type="coiled-coil region" evidence="1">
    <location>
        <begin position="92"/>
        <end position="229"/>
    </location>
</feature>
<evidence type="ECO:0000256" key="1">
    <source>
        <dbReference type="SAM" id="Coils"/>
    </source>
</evidence>
<dbReference type="KEGG" id="trc:DYE49_00015"/>
<evidence type="ECO:0000313" key="3">
    <source>
        <dbReference type="Proteomes" id="UP000593591"/>
    </source>
</evidence>
<protein>
    <submittedName>
        <fullName evidence="2">DUF2130 domain-containing protein</fullName>
    </submittedName>
</protein>
<organism evidence="2 3">
    <name type="scientific">Treponema rectale</name>
    <dbReference type="NCBI Taxonomy" id="744512"/>
    <lineage>
        <taxon>Bacteria</taxon>
        <taxon>Pseudomonadati</taxon>
        <taxon>Spirochaetota</taxon>
        <taxon>Spirochaetia</taxon>
        <taxon>Spirochaetales</taxon>
        <taxon>Treponemataceae</taxon>
        <taxon>Treponema</taxon>
    </lineage>
</organism>
<gene>
    <name evidence="2" type="ORF">DYE49_00015</name>
</gene>
<name>A0A7M1XHN9_9SPIR</name>
<keyword evidence="1" id="KW-0175">Coiled coil</keyword>
<dbReference type="AlphaFoldDB" id="A0A7M1XHN9"/>
<dbReference type="Proteomes" id="UP000593591">
    <property type="component" value="Chromosome"/>
</dbReference>
<dbReference type="Pfam" id="PF09903">
    <property type="entry name" value="DUF2130"/>
    <property type="match status" value="1"/>
</dbReference>
<accession>A0A7M1XHN9</accession>
<evidence type="ECO:0000313" key="2">
    <source>
        <dbReference type="EMBL" id="QOS38924.1"/>
    </source>
</evidence>